<organism evidence="1">
    <name type="scientific">viral metagenome</name>
    <dbReference type="NCBI Taxonomy" id="1070528"/>
    <lineage>
        <taxon>unclassified sequences</taxon>
        <taxon>metagenomes</taxon>
        <taxon>organismal metagenomes</taxon>
    </lineage>
</organism>
<reference evidence="1" key="1">
    <citation type="journal article" date="2020" name="Nature">
        <title>Giant virus diversity and host interactions through global metagenomics.</title>
        <authorList>
            <person name="Schulz F."/>
            <person name="Roux S."/>
            <person name="Paez-Espino D."/>
            <person name="Jungbluth S."/>
            <person name="Walsh D.A."/>
            <person name="Denef V.J."/>
            <person name="McMahon K.D."/>
            <person name="Konstantinidis K.T."/>
            <person name="Eloe-Fadrosh E.A."/>
            <person name="Kyrpides N.C."/>
            <person name="Woyke T."/>
        </authorList>
    </citation>
    <scope>NUCLEOTIDE SEQUENCE</scope>
    <source>
        <strain evidence="1">GVMAG-S-1021933-23</strain>
    </source>
</reference>
<name>A0A6C0AD60_9ZZZZ</name>
<dbReference type="EMBL" id="MN740593">
    <property type="protein sequence ID" value="QHS77687.1"/>
    <property type="molecule type" value="Genomic_DNA"/>
</dbReference>
<evidence type="ECO:0000313" key="1">
    <source>
        <dbReference type="EMBL" id="QHS77687.1"/>
    </source>
</evidence>
<protein>
    <submittedName>
        <fullName evidence="1">Uncharacterized protein</fullName>
    </submittedName>
</protein>
<proteinExistence type="predicted"/>
<accession>A0A6C0AD60</accession>
<sequence length="291" mass="35024">MSTCILLEIKKIPEWLHSSEFYKNLDFNNEIIEIPEHCLINSLEINNINDLFQYIHTINFWNVQLNYEILFDFVFKHKLLLGDFLEQCCEDYSIELFNLLNDYVKFNFNIVEIIYNKIDCEELFGWLIKKKLIELDYNLFMLLIFTNNTRFIEKFNLSRIFYDDIIFDETGKCSNKVLQQKFEISSYDTEAILNKSVENGDIDFLIQLKKLFEYKIISRIYFYVYDIIIKEDIKDSKNTIICKKFLIENSLTFSLIPIDSSISKNYGILQIDYIKFKTYIGDFEYSIYVKR</sequence>
<dbReference type="AlphaFoldDB" id="A0A6C0AD60"/>